<dbReference type="AlphaFoldDB" id="A0AAE0IRW6"/>
<evidence type="ECO:0000313" key="3">
    <source>
        <dbReference type="Proteomes" id="UP001283341"/>
    </source>
</evidence>
<reference evidence="2" key="1">
    <citation type="journal article" date="2023" name="Mol. Phylogenet. Evol.">
        <title>Genome-scale phylogeny and comparative genomics of the fungal order Sordariales.</title>
        <authorList>
            <person name="Hensen N."/>
            <person name="Bonometti L."/>
            <person name="Westerberg I."/>
            <person name="Brannstrom I.O."/>
            <person name="Guillou S."/>
            <person name="Cros-Aarteil S."/>
            <person name="Calhoun S."/>
            <person name="Haridas S."/>
            <person name="Kuo A."/>
            <person name="Mondo S."/>
            <person name="Pangilinan J."/>
            <person name="Riley R."/>
            <person name="LaButti K."/>
            <person name="Andreopoulos B."/>
            <person name="Lipzen A."/>
            <person name="Chen C."/>
            <person name="Yan M."/>
            <person name="Daum C."/>
            <person name="Ng V."/>
            <person name="Clum A."/>
            <person name="Steindorff A."/>
            <person name="Ohm R.A."/>
            <person name="Martin F."/>
            <person name="Silar P."/>
            <person name="Natvig D.O."/>
            <person name="Lalanne C."/>
            <person name="Gautier V."/>
            <person name="Ament-Velasquez S.L."/>
            <person name="Kruys A."/>
            <person name="Hutchinson M.I."/>
            <person name="Powell A.J."/>
            <person name="Barry K."/>
            <person name="Miller A.N."/>
            <person name="Grigoriev I.V."/>
            <person name="Debuchy R."/>
            <person name="Gladieux P."/>
            <person name="Hiltunen Thoren M."/>
            <person name="Johannesson H."/>
        </authorList>
    </citation>
    <scope>NUCLEOTIDE SEQUENCE</scope>
    <source>
        <strain evidence="2">CBS 118394</strain>
    </source>
</reference>
<dbReference type="EMBL" id="JAUEDM010000001">
    <property type="protein sequence ID" value="KAK3329910.1"/>
    <property type="molecule type" value="Genomic_DNA"/>
</dbReference>
<name>A0AAE0IRW6_9PEZI</name>
<protein>
    <submittedName>
        <fullName evidence="2">Uncharacterized protein</fullName>
    </submittedName>
</protein>
<accession>A0AAE0IRW6</accession>
<reference evidence="2" key="2">
    <citation type="submission" date="2023-06" db="EMBL/GenBank/DDBJ databases">
        <authorList>
            <consortium name="Lawrence Berkeley National Laboratory"/>
            <person name="Haridas S."/>
            <person name="Hensen N."/>
            <person name="Bonometti L."/>
            <person name="Westerberg I."/>
            <person name="Brannstrom I.O."/>
            <person name="Guillou S."/>
            <person name="Cros-Aarteil S."/>
            <person name="Calhoun S."/>
            <person name="Kuo A."/>
            <person name="Mondo S."/>
            <person name="Pangilinan J."/>
            <person name="Riley R."/>
            <person name="Labutti K."/>
            <person name="Andreopoulos B."/>
            <person name="Lipzen A."/>
            <person name="Chen C."/>
            <person name="Yanf M."/>
            <person name="Daum C."/>
            <person name="Ng V."/>
            <person name="Clum A."/>
            <person name="Steindorff A."/>
            <person name="Ohm R."/>
            <person name="Martin F."/>
            <person name="Silar P."/>
            <person name="Natvig D."/>
            <person name="Lalanne C."/>
            <person name="Gautier V."/>
            <person name="Ament-Velasquez S.L."/>
            <person name="Kruys A."/>
            <person name="Hutchinson M.I."/>
            <person name="Powell A.J."/>
            <person name="Barry K."/>
            <person name="Miller A.N."/>
            <person name="Grigoriev I.V."/>
            <person name="Debuchy R."/>
            <person name="Gladieux P."/>
            <person name="Thoren M.H."/>
            <person name="Johannesson H."/>
        </authorList>
    </citation>
    <scope>NUCLEOTIDE SEQUENCE</scope>
    <source>
        <strain evidence="2">CBS 118394</strain>
    </source>
</reference>
<feature type="region of interest" description="Disordered" evidence="1">
    <location>
        <begin position="122"/>
        <end position="164"/>
    </location>
</feature>
<dbReference type="Proteomes" id="UP001283341">
    <property type="component" value="Unassembled WGS sequence"/>
</dbReference>
<feature type="compositionally biased region" description="Low complexity" evidence="1">
    <location>
        <begin position="124"/>
        <end position="141"/>
    </location>
</feature>
<sequence>MPVPGMLATFAAVGSLVTSVKSGWELRRMVRRKQEQYVAEDEAPFVFRRLRRAHRNGLMDDFEYEEWYEKFLIAKAERDREFCSYNFKRTEKLFSDDFAVVGALHRVRAHLKLVEAGAPGTLVRSKSASPASRSRSRAASDSPRRSASPRRRLTEKEKLRESRTETLYRLPKRVLDEKDSAYGSLSPRRRVPLEKESPKDSPRRSSSARPRRNDDCDSDDDDYSYRSSSPRRVRQNKDDDDWGNKKQRKRSRSASVSQEHEPRINTTTTTQRREMTWPPSAGAIEYSPDEGIPRGAHPDQFIRLPREQTAAQRLASGYQAPEFTPVELMMPPIKRSSSMREGSRTRRSSQSRRYEDSSDDSETDYDAKKHARNRSRKREESRERDWDRWDSRNRRRGERLAEREKVMA</sequence>
<feature type="region of interest" description="Disordered" evidence="1">
    <location>
        <begin position="178"/>
        <end position="408"/>
    </location>
</feature>
<comment type="caution">
    <text evidence="2">The sequence shown here is derived from an EMBL/GenBank/DDBJ whole genome shotgun (WGS) entry which is preliminary data.</text>
</comment>
<feature type="compositionally biased region" description="Basic and acidic residues" evidence="1">
    <location>
        <begin position="377"/>
        <end position="408"/>
    </location>
</feature>
<proteinExistence type="predicted"/>
<feature type="compositionally biased region" description="Basic and acidic residues" evidence="1">
    <location>
        <begin position="191"/>
        <end position="203"/>
    </location>
</feature>
<gene>
    <name evidence="2" type="ORF">B0H66DRAFT_41147</name>
</gene>
<keyword evidence="3" id="KW-1185">Reference proteome</keyword>
<feature type="compositionally biased region" description="Basic and acidic residues" evidence="1">
    <location>
        <begin position="152"/>
        <end position="164"/>
    </location>
</feature>
<organism evidence="2 3">
    <name type="scientific">Apodospora peruviana</name>
    <dbReference type="NCBI Taxonomy" id="516989"/>
    <lineage>
        <taxon>Eukaryota</taxon>
        <taxon>Fungi</taxon>
        <taxon>Dikarya</taxon>
        <taxon>Ascomycota</taxon>
        <taxon>Pezizomycotina</taxon>
        <taxon>Sordariomycetes</taxon>
        <taxon>Sordariomycetidae</taxon>
        <taxon>Sordariales</taxon>
        <taxon>Lasiosphaeriaceae</taxon>
        <taxon>Apodospora</taxon>
    </lineage>
</organism>
<evidence type="ECO:0000256" key="1">
    <source>
        <dbReference type="SAM" id="MobiDB-lite"/>
    </source>
</evidence>
<evidence type="ECO:0000313" key="2">
    <source>
        <dbReference type="EMBL" id="KAK3329910.1"/>
    </source>
</evidence>